<organism evidence="1">
    <name type="scientific">viral metagenome</name>
    <dbReference type="NCBI Taxonomy" id="1070528"/>
    <lineage>
        <taxon>unclassified sequences</taxon>
        <taxon>metagenomes</taxon>
        <taxon>organismal metagenomes</taxon>
    </lineage>
</organism>
<evidence type="ECO:0000313" key="5">
    <source>
        <dbReference type="EMBL" id="QJH92704.1"/>
    </source>
</evidence>
<dbReference type="EMBL" id="MT141476">
    <property type="protein sequence ID" value="QJA62624.1"/>
    <property type="molecule type" value="Genomic_DNA"/>
</dbReference>
<dbReference type="EMBL" id="MT144506">
    <property type="protein sequence ID" value="QJA54434.1"/>
    <property type="molecule type" value="Genomic_DNA"/>
</dbReference>
<gene>
    <name evidence="5" type="ORF">MM171A02499_0003</name>
    <name evidence="4" type="ORF">MM171B00494_0011</name>
    <name evidence="3" type="ORF">MM415A03406_0009</name>
    <name evidence="2" type="ORF">MM415B00750_0028</name>
    <name evidence="1" type="ORF">TM448A04873_0009</name>
</gene>
<evidence type="ECO:0000313" key="2">
    <source>
        <dbReference type="EMBL" id="QJA62624.1"/>
    </source>
</evidence>
<evidence type="ECO:0000313" key="1">
    <source>
        <dbReference type="EMBL" id="QJA54434.1"/>
    </source>
</evidence>
<proteinExistence type="predicted"/>
<dbReference type="EMBL" id="MT143871">
    <property type="protein sequence ID" value="QJB04075.1"/>
    <property type="molecule type" value="Genomic_DNA"/>
</dbReference>
<dbReference type="EMBL" id="MT143913">
    <property type="protein sequence ID" value="QJH92704.1"/>
    <property type="molecule type" value="Genomic_DNA"/>
</dbReference>
<evidence type="ECO:0000313" key="3">
    <source>
        <dbReference type="EMBL" id="QJA71033.1"/>
    </source>
</evidence>
<evidence type="ECO:0000313" key="4">
    <source>
        <dbReference type="EMBL" id="QJB04075.1"/>
    </source>
</evidence>
<dbReference type="AlphaFoldDB" id="A0A6H2A3P7"/>
<protein>
    <submittedName>
        <fullName evidence="1">Uncharacterized protein</fullName>
    </submittedName>
</protein>
<dbReference type="EMBL" id="MT141841">
    <property type="protein sequence ID" value="QJA71033.1"/>
    <property type="molecule type" value="Genomic_DNA"/>
</dbReference>
<reference evidence="1" key="1">
    <citation type="submission" date="2020-03" db="EMBL/GenBank/DDBJ databases">
        <title>The deep terrestrial virosphere.</title>
        <authorList>
            <person name="Holmfeldt K."/>
            <person name="Nilsson E."/>
            <person name="Simone D."/>
            <person name="Lopez-Fernandez M."/>
            <person name="Wu X."/>
            <person name="de Brujin I."/>
            <person name="Lundin D."/>
            <person name="Andersson A."/>
            <person name="Bertilsson S."/>
            <person name="Dopson M."/>
        </authorList>
    </citation>
    <scope>NUCLEOTIDE SEQUENCE</scope>
    <source>
        <strain evidence="5">MM171A02499</strain>
        <strain evidence="4">MM171B00494</strain>
        <strain evidence="3">MM415A03406</strain>
        <strain evidence="2">MM415B00750</strain>
        <strain evidence="1">TM448A04873</strain>
    </source>
</reference>
<name>A0A6H2A3P7_9ZZZZ</name>
<sequence length="75" mass="8592">MKRLTKENASGISTIECIEHPEWGVKRFNYNSQILFGGESCSTYGEGCNSMLLFESDFFRWRIVSFSATPPTLKF</sequence>
<accession>A0A6H2A3P7</accession>